<organism evidence="2 3">
    <name type="scientific">Bacteroides fragilis str. 1007-1-F #10</name>
    <dbReference type="NCBI Taxonomy" id="1339295"/>
    <lineage>
        <taxon>Bacteria</taxon>
        <taxon>Pseudomonadati</taxon>
        <taxon>Bacteroidota</taxon>
        <taxon>Bacteroidia</taxon>
        <taxon>Bacteroidales</taxon>
        <taxon>Bacteroidaceae</taxon>
        <taxon>Bacteroides</taxon>
    </lineage>
</organism>
<protein>
    <recommendedName>
        <fullName evidence="4">Transmembrane protein</fullName>
    </recommendedName>
</protein>
<evidence type="ECO:0000313" key="3">
    <source>
        <dbReference type="Proteomes" id="UP000022433"/>
    </source>
</evidence>
<proteinExistence type="predicted"/>
<keyword evidence="1" id="KW-0812">Transmembrane</keyword>
<dbReference type="EMBL" id="JGEA01000041">
    <property type="protein sequence ID" value="EYA12235.1"/>
    <property type="molecule type" value="Genomic_DNA"/>
</dbReference>
<reference evidence="2 3" key="1">
    <citation type="submission" date="2014-02" db="EMBL/GenBank/DDBJ databases">
        <authorList>
            <person name="Sears C."/>
            <person name="Carroll K."/>
            <person name="Sack B.R."/>
            <person name="Qadri F."/>
            <person name="Myers L.L."/>
            <person name="Chung G.-T."/>
            <person name="Escheverria P."/>
            <person name="Fraser C.M."/>
            <person name="Sadzewicz L."/>
            <person name="Shefchek K.A."/>
            <person name="Tallon L."/>
            <person name="Das S.P."/>
            <person name="Daugherty S."/>
            <person name="Mongodin E.F."/>
        </authorList>
    </citation>
    <scope>NUCLEOTIDE SEQUENCE [LARGE SCALE GENOMIC DNA]</scope>
    <source>
        <strain evidence="2 3">1007-1-F #10</strain>
    </source>
</reference>
<accession>A0AAN4MYC4</accession>
<gene>
    <name evidence="2" type="ORF">M104_4708</name>
</gene>
<name>A0AAN4MYC4_BACFG</name>
<dbReference type="AlphaFoldDB" id="A0AAN4MYC4"/>
<feature type="transmembrane region" description="Helical" evidence="1">
    <location>
        <begin position="32"/>
        <end position="50"/>
    </location>
</feature>
<evidence type="ECO:0008006" key="4">
    <source>
        <dbReference type="Google" id="ProtNLM"/>
    </source>
</evidence>
<keyword evidence="1" id="KW-1133">Transmembrane helix</keyword>
<evidence type="ECO:0000313" key="2">
    <source>
        <dbReference type="EMBL" id="EYA12235.1"/>
    </source>
</evidence>
<keyword evidence="1" id="KW-0472">Membrane</keyword>
<sequence>MKEERKRGKCGYNRSISLEATKVLLVIFRRTALLLYFIYDFIILLLFFKFQNVYLFL</sequence>
<dbReference type="Proteomes" id="UP000022433">
    <property type="component" value="Unassembled WGS sequence"/>
</dbReference>
<evidence type="ECO:0000256" key="1">
    <source>
        <dbReference type="SAM" id="Phobius"/>
    </source>
</evidence>
<comment type="caution">
    <text evidence="2">The sequence shown here is derived from an EMBL/GenBank/DDBJ whole genome shotgun (WGS) entry which is preliminary data.</text>
</comment>